<protein>
    <submittedName>
        <fullName evidence="1">GxxExxY protein</fullName>
    </submittedName>
</protein>
<dbReference type="InterPro" id="IPR026350">
    <property type="entry name" value="GxxExxY"/>
</dbReference>
<dbReference type="Pfam" id="PF13366">
    <property type="entry name" value="PDDEXK_3"/>
    <property type="match status" value="1"/>
</dbReference>
<dbReference type="AlphaFoldDB" id="A0AAT9GL56"/>
<gene>
    <name evidence="1" type="ORF">KACHI17_21960</name>
</gene>
<evidence type="ECO:0000313" key="1">
    <source>
        <dbReference type="EMBL" id="BFG71315.1"/>
    </source>
</evidence>
<dbReference type="EMBL" id="AP029612">
    <property type="protein sequence ID" value="BFG71315.1"/>
    <property type="molecule type" value="Genomic_DNA"/>
</dbReference>
<dbReference type="NCBIfam" id="TIGR04256">
    <property type="entry name" value="GxxExxY"/>
    <property type="match status" value="1"/>
</dbReference>
<reference evidence="1" key="1">
    <citation type="submission" date="2024-02" db="EMBL/GenBank/DDBJ databases">
        <title>Sediminibacterium planktonica sp. nov. and Sediminibacterium longus sp. nov., isolated from surface lake and river water.</title>
        <authorList>
            <person name="Watanabe K."/>
            <person name="Takemine S."/>
            <person name="Ishii Y."/>
            <person name="Ogata Y."/>
            <person name="Shindo C."/>
            <person name="Suda W."/>
        </authorList>
    </citation>
    <scope>NUCLEOTIDE SEQUENCE</scope>
    <source>
        <strain evidence="1">KACHI17</strain>
    </source>
</reference>
<organism evidence="1">
    <name type="scientific">Sediminibacterium sp. KACHI17</name>
    <dbReference type="NCBI Taxonomy" id="1751071"/>
    <lineage>
        <taxon>Bacteria</taxon>
        <taxon>Pseudomonadati</taxon>
        <taxon>Bacteroidota</taxon>
        <taxon>Chitinophagia</taxon>
        <taxon>Chitinophagales</taxon>
        <taxon>Chitinophagaceae</taxon>
        <taxon>Sediminibacterium</taxon>
    </lineage>
</organism>
<proteinExistence type="predicted"/>
<name>A0AAT9GL56_9BACT</name>
<sequence length="129" mass="15196">MNTYSTHDYPLQNLTYQLIGIGMEIHRTLGKGFLEVVYKDAFEYELRLKNIIYEREKEYAITYKNIILPHKFFADFVIDNSIILEVKSKAGIIEQHQAQVLNYLAVSKLKLGLLLNFHEKSLQYQRIIL</sequence>
<accession>A0AAT9GL56</accession>